<organism evidence="7 8">
    <name type="scientific">Hymenobacter saemangeumensis</name>
    <dbReference type="NCBI Taxonomy" id="1084522"/>
    <lineage>
        <taxon>Bacteria</taxon>
        <taxon>Pseudomonadati</taxon>
        <taxon>Bacteroidota</taxon>
        <taxon>Cytophagia</taxon>
        <taxon>Cytophagales</taxon>
        <taxon>Hymenobacteraceae</taxon>
        <taxon>Hymenobacter</taxon>
    </lineage>
</organism>
<dbReference type="InterPro" id="IPR052206">
    <property type="entry name" value="Retinol_saturase"/>
</dbReference>
<dbReference type="PANTHER" id="PTHR46091:SF3">
    <property type="entry name" value="AMINE OXIDASE DOMAIN-CONTAINING PROTEIN"/>
    <property type="match status" value="1"/>
</dbReference>
<dbReference type="InterPro" id="IPR002937">
    <property type="entry name" value="Amino_oxidase"/>
</dbReference>
<sequence>MASIDTIIIGSGAGGLSAAVCLARAGQKVLVLEQHYVPGGWCHSFFLNGHRFSPGVHYIGMLDKGSATSNLYESLGIANDLVFFRMNPAAYEHCWVGGEKFHLPAGFDALYQSLAARFPHEQKGLKKYLELVRTVNEQLQLIPKMSGFWDNLTIPFRTAQLGKYGLFSLKRVIDWHIQDPLLKAVLNVQCGDHGLPPAQASFPFHCAVMGHYLEGGFYPSGGGAAIVKAMTSAIKRHGGEVRTGAEVRRILVEGSGKAKRAAGVELASGEILHARQVLSNADPAKTYQLVGTEHLSPKLQTKLSKTSYSVTSLMLFLTVDMDLRGAGLDSGNIWMLRHPDLDQVFGEMKASDILSEEEFPALFISCTTIKDPVSFNGRHHCIEVVTFIDYKAFEEFEAGGSYRSPAYERYKARITEKLLNSLEKVVPGVRAHIVQQELGTPLTNEFYVQATRGNVYGTEKNFWQTGPFAYRNKAEIADLYLCGASILSHGVAGASYSGVQTAARILNRSMKELLQPEPGQAVRIYEAENPAEWPAWVHQKMQDKKRLFRPLPLLSSAAG</sequence>
<dbReference type="RefSeq" id="WP_345238537.1">
    <property type="nucleotide sequence ID" value="NZ_BAABGZ010000082.1"/>
</dbReference>
<protein>
    <submittedName>
        <fullName evidence="7">NAD(P)/FAD-dependent oxidoreductase</fullName>
    </submittedName>
</protein>
<proteinExistence type="predicted"/>
<evidence type="ECO:0000256" key="5">
    <source>
        <dbReference type="ARBA" id="ARBA00023027"/>
    </source>
</evidence>
<dbReference type="Gene3D" id="3.50.50.60">
    <property type="entry name" value="FAD/NAD(P)-binding domain"/>
    <property type="match status" value="2"/>
</dbReference>
<dbReference type="Pfam" id="PF01593">
    <property type="entry name" value="Amino_oxidase"/>
    <property type="match status" value="1"/>
</dbReference>
<dbReference type="PANTHER" id="PTHR46091">
    <property type="entry name" value="BLR7054 PROTEIN"/>
    <property type="match status" value="1"/>
</dbReference>
<evidence type="ECO:0000259" key="6">
    <source>
        <dbReference type="Pfam" id="PF01593"/>
    </source>
</evidence>
<keyword evidence="2" id="KW-0732">Signal</keyword>
<evidence type="ECO:0000313" key="7">
    <source>
        <dbReference type="EMBL" id="GAA4371064.1"/>
    </source>
</evidence>
<dbReference type="Proteomes" id="UP001501153">
    <property type="component" value="Unassembled WGS sequence"/>
</dbReference>
<feature type="domain" description="Amine oxidase" evidence="6">
    <location>
        <begin position="14"/>
        <end position="506"/>
    </location>
</feature>
<comment type="caution">
    <text evidence="7">The sequence shown here is derived from an EMBL/GenBank/DDBJ whole genome shotgun (WGS) entry which is preliminary data.</text>
</comment>
<dbReference type="SUPFAM" id="SSF51905">
    <property type="entry name" value="FAD/NAD(P)-binding domain"/>
    <property type="match status" value="1"/>
</dbReference>
<evidence type="ECO:0000313" key="8">
    <source>
        <dbReference type="Proteomes" id="UP001501153"/>
    </source>
</evidence>
<evidence type="ECO:0000256" key="1">
    <source>
        <dbReference type="ARBA" id="ARBA00022630"/>
    </source>
</evidence>
<dbReference type="EMBL" id="BAABGZ010000082">
    <property type="protein sequence ID" value="GAA4371064.1"/>
    <property type="molecule type" value="Genomic_DNA"/>
</dbReference>
<evidence type="ECO:0000256" key="3">
    <source>
        <dbReference type="ARBA" id="ARBA00022827"/>
    </source>
</evidence>
<keyword evidence="8" id="KW-1185">Reference proteome</keyword>
<keyword evidence="4" id="KW-0521">NADP</keyword>
<keyword evidence="3" id="KW-0274">FAD</keyword>
<dbReference type="InterPro" id="IPR036188">
    <property type="entry name" value="FAD/NAD-bd_sf"/>
</dbReference>
<gene>
    <name evidence="7" type="ORF">GCM10023185_46190</name>
</gene>
<keyword evidence="5" id="KW-0520">NAD</keyword>
<keyword evidence="1" id="KW-0285">Flavoprotein</keyword>
<evidence type="ECO:0000256" key="2">
    <source>
        <dbReference type="ARBA" id="ARBA00022729"/>
    </source>
</evidence>
<evidence type="ECO:0000256" key="4">
    <source>
        <dbReference type="ARBA" id="ARBA00022857"/>
    </source>
</evidence>
<accession>A0ABP8ISS5</accession>
<name>A0ABP8ISS5_9BACT</name>
<reference evidence="8" key="1">
    <citation type="journal article" date="2019" name="Int. J. Syst. Evol. Microbiol.">
        <title>The Global Catalogue of Microorganisms (GCM) 10K type strain sequencing project: providing services to taxonomists for standard genome sequencing and annotation.</title>
        <authorList>
            <consortium name="The Broad Institute Genomics Platform"/>
            <consortium name="The Broad Institute Genome Sequencing Center for Infectious Disease"/>
            <person name="Wu L."/>
            <person name="Ma J."/>
        </authorList>
    </citation>
    <scope>NUCLEOTIDE SEQUENCE [LARGE SCALE GENOMIC DNA]</scope>
    <source>
        <strain evidence="8">JCM 17923</strain>
    </source>
</reference>